<accession>A0ACA9KFV7</accession>
<organism evidence="1 2">
    <name type="scientific">Dentiscutata heterogama</name>
    <dbReference type="NCBI Taxonomy" id="1316150"/>
    <lineage>
        <taxon>Eukaryota</taxon>
        <taxon>Fungi</taxon>
        <taxon>Fungi incertae sedis</taxon>
        <taxon>Mucoromycota</taxon>
        <taxon>Glomeromycotina</taxon>
        <taxon>Glomeromycetes</taxon>
        <taxon>Diversisporales</taxon>
        <taxon>Gigasporaceae</taxon>
        <taxon>Dentiscutata</taxon>
    </lineage>
</organism>
<sequence>QIYENGEGQDHLRKWREAKQFTKMVKRQNHLRKWRKGEITYENVEKEPFTKMAKGEPLANMKVKSL</sequence>
<comment type="caution">
    <text evidence="1">The sequence shown here is derived from an EMBL/GenBank/DDBJ whole genome shotgun (WGS) entry which is preliminary data.</text>
</comment>
<dbReference type="EMBL" id="CAJVPU010001079">
    <property type="protein sequence ID" value="CAG8470416.1"/>
    <property type="molecule type" value="Genomic_DNA"/>
</dbReference>
<dbReference type="Proteomes" id="UP000789702">
    <property type="component" value="Unassembled WGS sequence"/>
</dbReference>
<reference evidence="1" key="1">
    <citation type="submission" date="2021-06" db="EMBL/GenBank/DDBJ databases">
        <authorList>
            <person name="Kallberg Y."/>
            <person name="Tangrot J."/>
            <person name="Rosling A."/>
        </authorList>
    </citation>
    <scope>NUCLEOTIDE SEQUENCE</scope>
    <source>
        <strain evidence="1">IL203A</strain>
    </source>
</reference>
<proteinExistence type="predicted"/>
<gene>
    <name evidence="1" type="ORF">DHETER_LOCUS1687</name>
</gene>
<protein>
    <submittedName>
        <fullName evidence="1">4121_t:CDS:1</fullName>
    </submittedName>
</protein>
<keyword evidence="2" id="KW-1185">Reference proteome</keyword>
<evidence type="ECO:0000313" key="2">
    <source>
        <dbReference type="Proteomes" id="UP000789702"/>
    </source>
</evidence>
<name>A0ACA9KFV7_9GLOM</name>
<feature type="non-terminal residue" evidence="1">
    <location>
        <position position="1"/>
    </location>
</feature>
<evidence type="ECO:0000313" key="1">
    <source>
        <dbReference type="EMBL" id="CAG8470416.1"/>
    </source>
</evidence>